<dbReference type="GO" id="GO:0008270">
    <property type="term" value="F:zinc ion binding"/>
    <property type="evidence" value="ECO:0007669"/>
    <property type="project" value="TreeGrafter"/>
</dbReference>
<dbReference type="Proteomes" id="UP000095605">
    <property type="component" value="Unassembled WGS sequence"/>
</dbReference>
<dbReference type="GO" id="GO:0016603">
    <property type="term" value="F:glutaminyl-peptide cyclotransferase activity"/>
    <property type="evidence" value="ECO:0007669"/>
    <property type="project" value="TreeGrafter"/>
</dbReference>
<sequence>MTRKVGSENSRLTREIIKDFFQYQVSLEWDVEEISFQEAGHNFTNLIATLPYYRNLRENSVFGLKTCAVEHKRKDVIFAVHYDTIYKIPGFVGAIDSAASMAILLHNAYAFSHSELSRRSLRPYNLKMVFFDGEEAFDTWTATDSLYGSRHMARTTDVGNVALFVLLDLIGAKDTGMFYNYDRKTEHFYRKLVDIDRALPSGSSSPLFEDTYVGNGIIIEDDHVPFKKRGVPCLHLLPLPFPSTWHTEKDDFESLDIKKIHRVSQILLKFTKDLFC</sequence>
<evidence type="ECO:0000313" key="6">
    <source>
        <dbReference type="Proteomes" id="UP000095605"/>
    </source>
</evidence>
<keyword evidence="6" id="KW-1185">Reference proteome</keyword>
<comment type="similarity">
    <text evidence="3">Belongs to the peptidase M28 family.</text>
</comment>
<dbReference type="OrthoDB" id="3907302at2759"/>
<keyword evidence="1 5" id="KW-0808">Transferase</keyword>
<feature type="domain" description="Peptidase M28" evidence="4">
    <location>
        <begin position="73"/>
        <end position="270"/>
    </location>
</feature>
<dbReference type="PANTHER" id="PTHR12283:SF6">
    <property type="entry name" value="GLUTAMINYL-PEPTIDE CYCLOTRANSFERASE-RELATED"/>
    <property type="match status" value="1"/>
</dbReference>
<organism evidence="5 6">
    <name type="scientific">Hanseniaspora opuntiae</name>
    <dbReference type="NCBI Taxonomy" id="211096"/>
    <lineage>
        <taxon>Eukaryota</taxon>
        <taxon>Fungi</taxon>
        <taxon>Dikarya</taxon>
        <taxon>Ascomycota</taxon>
        <taxon>Saccharomycotina</taxon>
        <taxon>Saccharomycetes</taxon>
        <taxon>Saccharomycodales</taxon>
        <taxon>Saccharomycodaceae</taxon>
        <taxon>Hanseniaspora</taxon>
    </lineage>
</organism>
<name>A0A1E5RSL4_9ASCO</name>
<evidence type="ECO:0000259" key="4">
    <source>
        <dbReference type="Pfam" id="PF04389"/>
    </source>
</evidence>
<dbReference type="SUPFAM" id="SSF53187">
    <property type="entry name" value="Zn-dependent exopeptidases"/>
    <property type="match status" value="1"/>
</dbReference>
<evidence type="ECO:0000256" key="1">
    <source>
        <dbReference type="ARBA" id="ARBA00022679"/>
    </source>
</evidence>
<dbReference type="EMBL" id="LPNL01000003">
    <property type="protein sequence ID" value="OEJ89854.1"/>
    <property type="molecule type" value="Genomic_DNA"/>
</dbReference>
<dbReference type="InterPro" id="IPR007484">
    <property type="entry name" value="Peptidase_M28"/>
</dbReference>
<evidence type="ECO:0000256" key="3">
    <source>
        <dbReference type="RuleBase" id="RU361240"/>
    </source>
</evidence>
<gene>
    <name evidence="5" type="ORF">AWRI3578_g925</name>
</gene>
<accession>A0A1E5RSL4</accession>
<dbReference type="AlphaFoldDB" id="A0A1E5RSL4"/>
<evidence type="ECO:0000313" key="5">
    <source>
        <dbReference type="EMBL" id="OEJ89854.1"/>
    </source>
</evidence>
<keyword evidence="3" id="KW-0378">Hydrolase</keyword>
<protein>
    <recommendedName>
        <fullName evidence="3">Peptide hydrolase</fullName>
        <ecNumber evidence="3">3.4.-.-</ecNumber>
    </recommendedName>
</protein>
<dbReference type="GO" id="GO:0006508">
    <property type="term" value="P:proteolysis"/>
    <property type="evidence" value="ECO:0007669"/>
    <property type="project" value="UniProtKB-KW"/>
</dbReference>
<dbReference type="GO" id="GO:0008233">
    <property type="term" value="F:peptidase activity"/>
    <property type="evidence" value="ECO:0007669"/>
    <property type="project" value="UniProtKB-KW"/>
</dbReference>
<dbReference type="InterPro" id="IPR040234">
    <property type="entry name" value="QC/QCL"/>
</dbReference>
<proteinExistence type="inferred from homology"/>
<keyword evidence="3" id="KW-0862">Zinc</keyword>
<dbReference type="EC" id="3.4.-.-" evidence="3"/>
<keyword evidence="3" id="KW-0645">Protease</keyword>
<dbReference type="Gene3D" id="3.40.630.10">
    <property type="entry name" value="Zn peptidases"/>
    <property type="match status" value="1"/>
</dbReference>
<evidence type="ECO:0000256" key="2">
    <source>
        <dbReference type="ARBA" id="ARBA00023315"/>
    </source>
</evidence>
<dbReference type="Pfam" id="PF04389">
    <property type="entry name" value="Peptidase_M28"/>
    <property type="match status" value="1"/>
</dbReference>
<keyword evidence="2" id="KW-0012">Acyltransferase</keyword>
<keyword evidence="3" id="KW-0479">Metal-binding</keyword>
<comment type="caution">
    <text evidence="5">The sequence shown here is derived from an EMBL/GenBank/DDBJ whole genome shotgun (WGS) entry which is preliminary data.</text>
</comment>
<dbReference type="PANTHER" id="PTHR12283">
    <property type="entry name" value="GLUTAMINYL-PEPTIDE CYCLOTRANSFERASE"/>
    <property type="match status" value="1"/>
</dbReference>
<reference evidence="6" key="1">
    <citation type="journal article" date="2016" name="Genome Announc.">
        <title>Genome sequences of three species of Hanseniaspora isolated from spontaneous wine fermentations.</title>
        <authorList>
            <person name="Sternes P.R."/>
            <person name="Lee D."/>
            <person name="Kutyna D.R."/>
            <person name="Borneman A.R."/>
        </authorList>
    </citation>
    <scope>NUCLEOTIDE SEQUENCE [LARGE SCALE GENOMIC DNA]</scope>
    <source>
        <strain evidence="6">AWRI3578</strain>
    </source>
</reference>